<dbReference type="EMBL" id="JAXCGZ010001889">
    <property type="protein sequence ID" value="KAK7085182.1"/>
    <property type="molecule type" value="Genomic_DNA"/>
</dbReference>
<comment type="caution">
    <text evidence="1">The sequence shown here is derived from an EMBL/GenBank/DDBJ whole genome shotgun (WGS) entry which is preliminary data.</text>
</comment>
<keyword evidence="2" id="KW-1185">Reference proteome</keyword>
<evidence type="ECO:0000313" key="1">
    <source>
        <dbReference type="EMBL" id="KAK7085182.1"/>
    </source>
</evidence>
<accession>A0AAN8XIW3</accession>
<organism evidence="1 2">
    <name type="scientific">Halocaridina rubra</name>
    <name type="common">Hawaiian red shrimp</name>
    <dbReference type="NCBI Taxonomy" id="373956"/>
    <lineage>
        <taxon>Eukaryota</taxon>
        <taxon>Metazoa</taxon>
        <taxon>Ecdysozoa</taxon>
        <taxon>Arthropoda</taxon>
        <taxon>Crustacea</taxon>
        <taxon>Multicrustacea</taxon>
        <taxon>Malacostraca</taxon>
        <taxon>Eumalacostraca</taxon>
        <taxon>Eucarida</taxon>
        <taxon>Decapoda</taxon>
        <taxon>Pleocyemata</taxon>
        <taxon>Caridea</taxon>
        <taxon>Atyoidea</taxon>
        <taxon>Atyidae</taxon>
        <taxon>Halocaridina</taxon>
    </lineage>
</organism>
<sequence length="55" mass="6943">MIELQVRVEKADKKPRPHIDMGKAREEEEEESWWFHNYWRKRTTHSVKERSWYVV</sequence>
<gene>
    <name evidence="1" type="ORF">SK128_015726</name>
</gene>
<protein>
    <submittedName>
        <fullName evidence="1">Uncharacterized protein</fullName>
    </submittedName>
</protein>
<name>A0AAN8XIW3_HALRR</name>
<evidence type="ECO:0000313" key="2">
    <source>
        <dbReference type="Proteomes" id="UP001381693"/>
    </source>
</evidence>
<dbReference type="AlphaFoldDB" id="A0AAN8XIW3"/>
<proteinExistence type="predicted"/>
<dbReference type="Proteomes" id="UP001381693">
    <property type="component" value="Unassembled WGS sequence"/>
</dbReference>
<reference evidence="1 2" key="1">
    <citation type="submission" date="2023-11" db="EMBL/GenBank/DDBJ databases">
        <title>Halocaridina rubra genome assembly.</title>
        <authorList>
            <person name="Smith C."/>
        </authorList>
    </citation>
    <scope>NUCLEOTIDE SEQUENCE [LARGE SCALE GENOMIC DNA]</scope>
    <source>
        <strain evidence="1">EP-1</strain>
        <tissue evidence="1">Whole</tissue>
    </source>
</reference>